<protein>
    <submittedName>
        <fullName evidence="1">Uncharacterized protein</fullName>
    </submittedName>
</protein>
<accession>A0A090RNA3</accession>
<evidence type="ECO:0000313" key="1">
    <source>
        <dbReference type="EMBL" id="GAL16746.1"/>
    </source>
</evidence>
<dbReference type="EMBL" id="BBMR01000001">
    <property type="protein sequence ID" value="GAL16746.1"/>
    <property type="molecule type" value="Genomic_DNA"/>
</dbReference>
<dbReference type="OrthoDB" id="5816727at2"/>
<organism evidence="1 2">
    <name type="scientific">Vibrio maritimus</name>
    <dbReference type="NCBI Taxonomy" id="990268"/>
    <lineage>
        <taxon>Bacteria</taxon>
        <taxon>Pseudomonadati</taxon>
        <taxon>Pseudomonadota</taxon>
        <taxon>Gammaproteobacteria</taxon>
        <taxon>Vibrionales</taxon>
        <taxon>Vibrionaceae</taxon>
        <taxon>Vibrio</taxon>
    </lineage>
</organism>
<name>A0A090RNA3_9VIBR</name>
<keyword evidence="2" id="KW-1185">Reference proteome</keyword>
<dbReference type="STRING" id="990268.JCM19235_5295"/>
<evidence type="ECO:0000313" key="2">
    <source>
        <dbReference type="Proteomes" id="UP000029228"/>
    </source>
</evidence>
<comment type="caution">
    <text evidence="1">The sequence shown here is derived from an EMBL/GenBank/DDBJ whole genome shotgun (WGS) entry which is preliminary data.</text>
</comment>
<dbReference type="Proteomes" id="UP000029228">
    <property type="component" value="Unassembled WGS sequence"/>
</dbReference>
<sequence>MQQLEFQLLVMQLCELKTLPDALNKLKSSENPEIKEAAESLTGQFALATVDGEERIYHVFNDVDDNGQEQEYAEHIMNEGDDVIKFVAWFFDVMFEIKPSDTYKTAGKTYRQPKRS</sequence>
<reference evidence="1 2" key="1">
    <citation type="submission" date="2014-09" db="EMBL/GenBank/DDBJ databases">
        <title>Vibrio maritimus JCM 19235. (C45) whole genome shotgun sequence.</title>
        <authorList>
            <person name="Sawabe T."/>
            <person name="Meirelles P."/>
            <person name="Nakanishi M."/>
            <person name="Sayaka M."/>
            <person name="Hattori M."/>
            <person name="Ohkuma M."/>
        </authorList>
    </citation>
    <scope>NUCLEOTIDE SEQUENCE [LARGE SCALE GENOMIC DNA]</scope>
    <source>
        <strain evidence="2">JCM19235</strain>
    </source>
</reference>
<proteinExistence type="predicted"/>
<gene>
    <name evidence="1" type="ORF">JCM19235_5295</name>
</gene>
<reference evidence="1 2" key="2">
    <citation type="submission" date="2014-09" db="EMBL/GenBank/DDBJ databases">
        <authorList>
            <consortium name="NBRP consortium"/>
            <person name="Sawabe T."/>
            <person name="Meirelles P."/>
            <person name="Nakanishi M."/>
            <person name="Sayaka M."/>
            <person name="Hattori M."/>
            <person name="Ohkuma M."/>
        </authorList>
    </citation>
    <scope>NUCLEOTIDE SEQUENCE [LARGE SCALE GENOMIC DNA]</scope>
    <source>
        <strain evidence="2">JCM19235</strain>
    </source>
</reference>
<dbReference type="AlphaFoldDB" id="A0A090RNA3"/>